<comment type="caution">
    <text evidence="1">The sequence shown here is derived from an EMBL/GenBank/DDBJ whole genome shotgun (WGS) entry which is preliminary data.</text>
</comment>
<evidence type="ECO:0000313" key="2">
    <source>
        <dbReference type="Proteomes" id="UP001060085"/>
    </source>
</evidence>
<accession>A0ACC0A8M2</accession>
<protein>
    <submittedName>
        <fullName evidence="1">Uncharacterized protein</fullName>
    </submittedName>
</protein>
<keyword evidence="2" id="KW-1185">Reference proteome</keyword>
<evidence type="ECO:0000313" key="1">
    <source>
        <dbReference type="EMBL" id="KAI5657174.1"/>
    </source>
</evidence>
<dbReference type="EMBL" id="CM044706">
    <property type="protein sequence ID" value="KAI5657174.1"/>
    <property type="molecule type" value="Genomic_DNA"/>
</dbReference>
<dbReference type="Proteomes" id="UP001060085">
    <property type="component" value="Linkage Group LG06"/>
</dbReference>
<sequence>MQTAIGSLASPKISAVVQSQQQSFGPLKDGFTLAKTLSIQRLEIETDVTMTVSLMNQHTHITHPFYSIIFYCKLLMHGFLKTKLSHVFRKANQCADIWRKMKWHSSADGITCHRTIDTVELVGKWENRHMQTSQAFGENSSNEKNLISTKSPPLPDINEIHVKYPPHSQRKKENKME</sequence>
<gene>
    <name evidence="1" type="ORF">M9H77_25967</name>
</gene>
<name>A0ACC0A8M2_CATRO</name>
<proteinExistence type="predicted"/>
<reference evidence="2" key="1">
    <citation type="journal article" date="2023" name="Nat. Plants">
        <title>Single-cell RNA sequencing provides a high-resolution roadmap for understanding the multicellular compartmentation of specialized metabolism.</title>
        <authorList>
            <person name="Sun S."/>
            <person name="Shen X."/>
            <person name="Li Y."/>
            <person name="Li Y."/>
            <person name="Wang S."/>
            <person name="Li R."/>
            <person name="Zhang H."/>
            <person name="Shen G."/>
            <person name="Guo B."/>
            <person name="Wei J."/>
            <person name="Xu J."/>
            <person name="St-Pierre B."/>
            <person name="Chen S."/>
            <person name="Sun C."/>
        </authorList>
    </citation>
    <scope>NUCLEOTIDE SEQUENCE [LARGE SCALE GENOMIC DNA]</scope>
</reference>
<organism evidence="1 2">
    <name type="scientific">Catharanthus roseus</name>
    <name type="common">Madagascar periwinkle</name>
    <name type="synonym">Vinca rosea</name>
    <dbReference type="NCBI Taxonomy" id="4058"/>
    <lineage>
        <taxon>Eukaryota</taxon>
        <taxon>Viridiplantae</taxon>
        <taxon>Streptophyta</taxon>
        <taxon>Embryophyta</taxon>
        <taxon>Tracheophyta</taxon>
        <taxon>Spermatophyta</taxon>
        <taxon>Magnoliopsida</taxon>
        <taxon>eudicotyledons</taxon>
        <taxon>Gunneridae</taxon>
        <taxon>Pentapetalae</taxon>
        <taxon>asterids</taxon>
        <taxon>lamiids</taxon>
        <taxon>Gentianales</taxon>
        <taxon>Apocynaceae</taxon>
        <taxon>Rauvolfioideae</taxon>
        <taxon>Vinceae</taxon>
        <taxon>Catharanthinae</taxon>
        <taxon>Catharanthus</taxon>
    </lineage>
</organism>